<reference evidence="1 2" key="1">
    <citation type="submission" date="2019-02" db="EMBL/GenBank/DDBJ databases">
        <title>Complete Genome Sequence and Methylome Analysis of Brevibacterium luteolum NEB1784.</title>
        <authorList>
            <person name="Fomenkov A."/>
            <person name="Roberts R.J."/>
        </authorList>
    </citation>
    <scope>NUCLEOTIDE SEQUENCE [LARGE SCALE GENOMIC DNA]</scope>
    <source>
        <strain evidence="1 2">NEB1784</strain>
    </source>
</reference>
<dbReference type="AlphaFoldDB" id="A0A6G8KYC1"/>
<accession>A0A6G8KYC1</accession>
<dbReference type="RefSeq" id="WP_165884172.1">
    <property type="nucleotide sequence ID" value="NZ_CP035810.1"/>
</dbReference>
<organism evidence="1 2">
    <name type="scientific">Brevibacterium luteolum</name>
    <dbReference type="NCBI Taxonomy" id="199591"/>
    <lineage>
        <taxon>Bacteria</taxon>
        <taxon>Bacillati</taxon>
        <taxon>Actinomycetota</taxon>
        <taxon>Actinomycetes</taxon>
        <taxon>Micrococcales</taxon>
        <taxon>Brevibacteriaceae</taxon>
        <taxon>Brevibacterium</taxon>
    </lineage>
</organism>
<protein>
    <submittedName>
        <fullName evidence="1">Uncharacterized protein</fullName>
    </submittedName>
</protein>
<dbReference type="EMBL" id="CP035810">
    <property type="protein sequence ID" value="QIN29792.1"/>
    <property type="molecule type" value="Genomic_DNA"/>
</dbReference>
<sequence length="145" mass="15702">MPQTSDITLTASLIDELTAILAIADPEPGESWAYKIGNLPIGTVTGQLKSIGQIHDLLATLPHGCFLIVLKENFPGLFTQAWRTANSFQTECSVPEPGGNVIRRYCFTGGDNLPLVLAQQVMAAYVQSEGSLPEVTGLQHKFEPY</sequence>
<evidence type="ECO:0000313" key="1">
    <source>
        <dbReference type="EMBL" id="QIN29792.1"/>
    </source>
</evidence>
<name>A0A6G8KYC1_9MICO</name>
<dbReference type="Proteomes" id="UP000501518">
    <property type="component" value="Chromosome"/>
</dbReference>
<dbReference type="KEGG" id="blut:EW640_11290"/>
<evidence type="ECO:0000313" key="2">
    <source>
        <dbReference type="Proteomes" id="UP000501518"/>
    </source>
</evidence>
<gene>
    <name evidence="1" type="ORF">EW640_11290</name>
</gene>
<proteinExistence type="predicted"/>